<evidence type="ECO:0000256" key="2">
    <source>
        <dbReference type="ARBA" id="ARBA00010617"/>
    </source>
</evidence>
<organism evidence="9 10">
    <name type="scientific">Arabidopsis suecica</name>
    <name type="common">Swedish thale-cress</name>
    <name type="synonym">Cardaminopsis suecica</name>
    <dbReference type="NCBI Taxonomy" id="45249"/>
    <lineage>
        <taxon>Eukaryota</taxon>
        <taxon>Viridiplantae</taxon>
        <taxon>Streptophyta</taxon>
        <taxon>Embryophyta</taxon>
        <taxon>Tracheophyta</taxon>
        <taxon>Spermatophyta</taxon>
        <taxon>Magnoliopsida</taxon>
        <taxon>eudicotyledons</taxon>
        <taxon>Gunneridae</taxon>
        <taxon>Pentapetalae</taxon>
        <taxon>rosids</taxon>
        <taxon>malvids</taxon>
        <taxon>Brassicales</taxon>
        <taxon>Brassicaceae</taxon>
        <taxon>Camelineae</taxon>
        <taxon>Arabidopsis</taxon>
    </lineage>
</organism>
<comment type="similarity">
    <text evidence="2">Belongs to the cytochrome P450 family.</text>
</comment>
<dbReference type="GO" id="GO:0016705">
    <property type="term" value="F:oxidoreductase activity, acting on paired donors, with incorporation or reduction of molecular oxygen"/>
    <property type="evidence" value="ECO:0007669"/>
    <property type="project" value="InterPro"/>
</dbReference>
<dbReference type="PANTHER" id="PTHR24296">
    <property type="entry name" value="CYTOCHROME P450"/>
    <property type="match status" value="1"/>
</dbReference>
<evidence type="ECO:0000256" key="1">
    <source>
        <dbReference type="ARBA" id="ARBA00001971"/>
    </source>
</evidence>
<evidence type="ECO:0000256" key="6">
    <source>
        <dbReference type="ARBA" id="ARBA00023004"/>
    </source>
</evidence>
<dbReference type="Pfam" id="PF00067">
    <property type="entry name" value="p450"/>
    <property type="match status" value="3"/>
</dbReference>
<keyword evidence="10" id="KW-1185">Reference proteome</keyword>
<keyword evidence="5" id="KW-0560">Oxidoreductase</keyword>
<evidence type="ECO:0000256" key="3">
    <source>
        <dbReference type="ARBA" id="ARBA00022617"/>
    </source>
</evidence>
<dbReference type="InterPro" id="IPR001128">
    <property type="entry name" value="Cyt_P450"/>
</dbReference>
<keyword evidence="8" id="KW-0472">Membrane</keyword>
<dbReference type="GO" id="GO:0004497">
    <property type="term" value="F:monooxygenase activity"/>
    <property type="evidence" value="ECO:0007669"/>
    <property type="project" value="UniProtKB-KW"/>
</dbReference>
<protein>
    <submittedName>
        <fullName evidence="9">Cytochrome P450 superfamily</fullName>
    </submittedName>
</protein>
<keyword evidence="8" id="KW-1133">Transmembrane helix</keyword>
<dbReference type="OrthoDB" id="1470350at2759"/>
<keyword evidence="4" id="KW-0479">Metal-binding</keyword>
<dbReference type="EMBL" id="JAEFBJ010000006">
    <property type="protein sequence ID" value="KAG7599702.1"/>
    <property type="molecule type" value="Genomic_DNA"/>
</dbReference>
<evidence type="ECO:0000256" key="5">
    <source>
        <dbReference type="ARBA" id="ARBA00023002"/>
    </source>
</evidence>
<evidence type="ECO:0000256" key="4">
    <source>
        <dbReference type="ARBA" id="ARBA00022723"/>
    </source>
</evidence>
<dbReference type="CDD" id="cd11064">
    <property type="entry name" value="CYP86A"/>
    <property type="match status" value="3"/>
</dbReference>
<keyword evidence="6" id="KW-0408">Iron</keyword>
<dbReference type="GO" id="GO:0020037">
    <property type="term" value="F:heme binding"/>
    <property type="evidence" value="ECO:0007669"/>
    <property type="project" value="InterPro"/>
</dbReference>
<evidence type="ECO:0000256" key="8">
    <source>
        <dbReference type="SAM" id="Phobius"/>
    </source>
</evidence>
<feature type="transmembrane region" description="Helical" evidence="8">
    <location>
        <begin position="6"/>
        <end position="24"/>
    </location>
</feature>
<name>A0A8T2CN31_ARASU</name>
<keyword evidence="3" id="KW-0349">Heme</keyword>
<comment type="cofactor">
    <cofactor evidence="1">
        <name>heme</name>
        <dbReference type="ChEBI" id="CHEBI:30413"/>
    </cofactor>
</comment>
<keyword evidence="7" id="KW-0503">Monooxygenase</keyword>
<evidence type="ECO:0000256" key="7">
    <source>
        <dbReference type="ARBA" id="ARBA00023033"/>
    </source>
</evidence>
<sequence length="1440" mass="164981">MASIGLFEAFIALLCFLIFFYFLVKKPFSYLPIKKTIGSCPWNWPVLGMLPGGLLRLQRIYDCSVEVLENSNLTFQFKGPWFVGMDILATVDPANIHHIMSSNFSNYIKGPIFHEIFEAYGDGIINSDSELWRNWRNASQIIFNHQRYQNFSASTTKSKLKDGLVPLFNHFADKEMVVDLEDVFQRFMFDITYIFITGSDPRSLSIEMPEVEFAKALDDVGDVIVHRHITPRLVWKLQKWIGVGTEKKMMEAHATLDRVCAKLIAAKREELRSKEITNGESEDLLTSFIKLDATNYEFLNPNDDKFLRDFTVGFMAAGRDSTASALTWFFWNLSENPNVLTKILQEINTYLPRTGSDQDELSYLNKLVYLHGALSESMRLYPPIPFERKSPIKVDVLPSGHKVKSNINIMILIYAMGRMKTVWGEDAMEFKPERWISETGGLRHEPSYKFLSFNAGPRTCLGKNLAMNLMKTVVVEILQNYEIKVVSGQKIEPKPGVLLRLPRIYDCSVEILGNSNLTFQFKGPWFVGMDILFTVDPANIHHIMSSNFSNYIKGPIFHEIFEAYGDGIINSDSELWRNWRNANQIILNHQRYQNFSTSSTKSKLKDGLVPLFNHFADEEMVVDLHDVFQRFMFDITFVFITGSDPRNLSIEMPEVEFAKALDDVGDAIVHRHITPRFVWKLQKWIGVGTEKKMIEANATLDRVCAKIIVAKREELRSQGITHNTNGESEDLLTSFIKLDATKYELLNPNDDKFLRDFIVGFMAAGRDSTASALTWFFWNLANNPDVLTKILQEINTNLPRTGGDQDMSSYLNKLVYLHGALSESMRLYPPIPFERKSPIQQDVLPSGHKVISNTNIMIFIYAMGRMKTIWGEDAMEFKPERWISETGGLRHEPSYKFLSFNAGPRTCLGKNLAMNLMKTVVVEILQNYEIKVVSGQKIVPKPGLILHMNYLPIKKTLDSYPWNWPVFGMVPGVLLRLQRIYDCSVEILGNSNLTFQFKGPWFFGMDILFTVDPANIHYITSSNFSNYIKGPIFHEIFEAYGDGIINSDSELWRNWRNANQIILNHQRYQNFSTSSTKSKVKDGLVPLFNHFADEEMVVDLQDMFQRFMFDITFVFITGSDPRNLSIEMPEVEFAKALDDVGDAIVHRHITPRFVWKLQKWIGVGTEKKMIEANATLDRVCAKIIVAKREELRSQGITHNTNGESEDLLTSFIKLDATKYEILNPSDDKFLRDFIVGFMAAGRDSTASALTWFFWNLSNNPDVLTKILQEINTNLPRTGGDQDTSSYLNKLVYLHGALSESMRLYPPIPFERKSPIQQDVLPSGHKVISNTNIMIFIYAMGRMKTIWGEDAMEFKPERWISETGGLRHEPSYKFLSFNAGPRTCLGKNLVMNLMKTVVVEILQNYEIKVVSGQKIEPKPGLILHMKYGLKVTMTKKYSSFE</sequence>
<evidence type="ECO:0000313" key="10">
    <source>
        <dbReference type="Proteomes" id="UP000694251"/>
    </source>
</evidence>
<gene>
    <name evidence="9" type="ORF">ISN44_As06g038760</name>
</gene>
<keyword evidence="8" id="KW-0812">Transmembrane</keyword>
<dbReference type="Proteomes" id="UP000694251">
    <property type="component" value="Chromosome 6"/>
</dbReference>
<dbReference type="GO" id="GO:0005506">
    <property type="term" value="F:iron ion binding"/>
    <property type="evidence" value="ECO:0007669"/>
    <property type="project" value="InterPro"/>
</dbReference>
<dbReference type="InterPro" id="IPR017972">
    <property type="entry name" value="Cyt_P450_CS"/>
</dbReference>
<dbReference type="PROSITE" id="PS00086">
    <property type="entry name" value="CYTOCHROME_P450"/>
    <property type="match status" value="3"/>
</dbReference>
<evidence type="ECO:0000313" key="9">
    <source>
        <dbReference type="EMBL" id="KAG7599702.1"/>
    </source>
</evidence>
<comment type="caution">
    <text evidence="9">The sequence shown here is derived from an EMBL/GenBank/DDBJ whole genome shotgun (WGS) entry which is preliminary data.</text>
</comment>
<proteinExistence type="inferred from homology"/>
<accession>A0A8T2CN31</accession>
<reference evidence="9 10" key="1">
    <citation type="submission" date="2020-12" db="EMBL/GenBank/DDBJ databases">
        <title>Concerted genomic and epigenomic changes stabilize Arabidopsis allopolyploids.</title>
        <authorList>
            <person name="Chen Z."/>
        </authorList>
    </citation>
    <scope>NUCLEOTIDE SEQUENCE [LARGE SCALE GENOMIC DNA]</scope>
    <source>
        <strain evidence="9">As9502</strain>
        <tissue evidence="9">Leaf</tissue>
    </source>
</reference>